<organism evidence="1 2">
    <name type="scientific">Portunus trituberculatus</name>
    <name type="common">Swimming crab</name>
    <name type="synonym">Neptunus trituberculatus</name>
    <dbReference type="NCBI Taxonomy" id="210409"/>
    <lineage>
        <taxon>Eukaryota</taxon>
        <taxon>Metazoa</taxon>
        <taxon>Ecdysozoa</taxon>
        <taxon>Arthropoda</taxon>
        <taxon>Crustacea</taxon>
        <taxon>Multicrustacea</taxon>
        <taxon>Malacostraca</taxon>
        <taxon>Eumalacostraca</taxon>
        <taxon>Eucarida</taxon>
        <taxon>Decapoda</taxon>
        <taxon>Pleocyemata</taxon>
        <taxon>Brachyura</taxon>
        <taxon>Eubrachyura</taxon>
        <taxon>Portunoidea</taxon>
        <taxon>Portunidae</taxon>
        <taxon>Portuninae</taxon>
        <taxon>Portunus</taxon>
    </lineage>
</organism>
<accession>A0A5B7I2V4</accession>
<proteinExistence type="predicted"/>
<evidence type="ECO:0000313" key="2">
    <source>
        <dbReference type="Proteomes" id="UP000324222"/>
    </source>
</evidence>
<dbReference type="AlphaFoldDB" id="A0A5B7I2V4"/>
<evidence type="ECO:0000313" key="1">
    <source>
        <dbReference type="EMBL" id="MPC75797.1"/>
    </source>
</evidence>
<dbReference type="EMBL" id="VSRR010041877">
    <property type="protein sequence ID" value="MPC75797.1"/>
    <property type="molecule type" value="Genomic_DNA"/>
</dbReference>
<protein>
    <submittedName>
        <fullName evidence="1">Uncharacterized protein</fullName>
    </submittedName>
</protein>
<comment type="caution">
    <text evidence="1">The sequence shown here is derived from an EMBL/GenBank/DDBJ whole genome shotgun (WGS) entry which is preliminary data.</text>
</comment>
<sequence length="87" mass="9516">MRGGKNEVLRCIDPSGGKQGAQCKTFLCKAILGHRQPAHPPARQSASLHHASHTLVFSAINENKDLFLLPDDSVLTFNSFSSCFLNH</sequence>
<name>A0A5B7I2V4_PORTR</name>
<reference evidence="1 2" key="1">
    <citation type="submission" date="2019-05" db="EMBL/GenBank/DDBJ databases">
        <title>Another draft genome of Portunus trituberculatus and its Hox gene families provides insights of decapod evolution.</title>
        <authorList>
            <person name="Jeong J.-H."/>
            <person name="Song I."/>
            <person name="Kim S."/>
            <person name="Choi T."/>
            <person name="Kim D."/>
            <person name="Ryu S."/>
            <person name="Kim W."/>
        </authorList>
    </citation>
    <scope>NUCLEOTIDE SEQUENCE [LARGE SCALE GENOMIC DNA]</scope>
    <source>
        <tissue evidence="1">Muscle</tissue>
    </source>
</reference>
<dbReference type="Proteomes" id="UP000324222">
    <property type="component" value="Unassembled WGS sequence"/>
</dbReference>
<keyword evidence="2" id="KW-1185">Reference proteome</keyword>
<gene>
    <name evidence="1" type="ORF">E2C01_070193</name>
</gene>